<feature type="region of interest" description="Disordered" evidence="2">
    <location>
        <begin position="784"/>
        <end position="814"/>
    </location>
</feature>
<evidence type="ECO:0000313" key="4">
    <source>
        <dbReference type="Proteomes" id="UP000189703"/>
    </source>
</evidence>
<gene>
    <name evidence="5" type="primary">LOC104593576</name>
</gene>
<feature type="region of interest" description="Disordered" evidence="2">
    <location>
        <begin position="375"/>
        <end position="405"/>
    </location>
</feature>
<dbReference type="Pfam" id="PF24851">
    <property type="entry name" value="DUF7725"/>
    <property type="match status" value="1"/>
</dbReference>
<dbReference type="RefSeq" id="XP_010251802.1">
    <property type="nucleotide sequence ID" value="XM_010253500.2"/>
</dbReference>
<protein>
    <submittedName>
        <fullName evidence="5">Uncharacterized protein LOC104593576 isoform X3</fullName>
    </submittedName>
</protein>
<dbReference type="InterPro" id="IPR056142">
    <property type="entry name" value="DUF7725"/>
</dbReference>
<feature type="region of interest" description="Disordered" evidence="2">
    <location>
        <begin position="435"/>
        <end position="491"/>
    </location>
</feature>
<reference evidence="5" key="1">
    <citation type="submission" date="2025-08" db="UniProtKB">
        <authorList>
            <consortium name="RefSeq"/>
        </authorList>
    </citation>
    <scope>IDENTIFICATION</scope>
</reference>
<name>A0A1U7ZJM2_NELNU</name>
<proteinExistence type="predicted"/>
<feature type="region of interest" description="Disordered" evidence="2">
    <location>
        <begin position="686"/>
        <end position="705"/>
    </location>
</feature>
<dbReference type="OrthoDB" id="2020644at2759"/>
<sequence>MESAAGVAAGRGGSLPMPSQSARKEWRAVSDHHSVRSAGNEELERSKMGQSEERTIYEVQQGAGPLDVDFCSITVDEGIDSDILQQRLHNVSRQREDLQHMEIELRAQLIARSEIMEMQNNFDAQIKEHANIAAKLKEQLQEREQTIHELEMKMEEKERELRAIKIDNEAAWAKEDLLREQNKELATFRRERDNSEAERAQHLKQIHDLKEHIQEKERQFLELEEQFADMERLHLHTIQQLQLELAEARERNGVYADESCVAHANSKDVSQFGQNNGSQLNVNEGGTSNGNSGVLPNGNVDNVTSFDASSKTDHVPGVPVVQSSMVGMGAYLPPGQVSALHPFFMHQQGATHSIPPASSHLPQSHLGHFQSMPVISSQQHWQNQQAVSEGSQISNQNKFQPSQTEQNLLRPDGQYDYELAANGQVLHSDFLDTHVSQNQEPGSSITTSTEEKQVTESNDKGHLVSQQPEQNLQESSSQFPDSLRMDPPEQMNQTKDENLVTKPTHSQEGQNLPIEQPWPAANPSASDTPTYLVNSSESRGYNNSGMVEESISAGRTTNSLVPAKIFESALLDERSLLACIVRAIPAGSGGRIRISSTLPNRLGKMLAPLHWHDYKKKYGKLDDFVAGHPELFVIEGDFIQLREGAQEIISATAAVAKVAAAASAPYSSMLPSVAVTPMAQAHRLKKVSSVDTKSTKSVSTEPVNATPADVAEKPSQFVAVQNQHPNGMSFNIVQGLSNVKILSKPRDASESNGMQSEVRPGNSSVHMAVGNGSTADRIGLVTFQNKGSSNGRHGANFGGKQQGRAAGAASTSRR</sequence>
<feature type="compositionally biased region" description="Low complexity" evidence="2">
    <location>
        <begin position="802"/>
        <end position="814"/>
    </location>
</feature>
<keyword evidence="1" id="KW-0175">Coiled coil</keyword>
<feature type="region of interest" description="Disordered" evidence="2">
    <location>
        <begin position="269"/>
        <end position="296"/>
    </location>
</feature>
<feature type="compositionally biased region" description="Basic and acidic residues" evidence="2">
    <location>
        <begin position="449"/>
        <end position="462"/>
    </location>
</feature>
<feature type="compositionally biased region" description="Polar residues" evidence="2">
    <location>
        <begin position="435"/>
        <end position="448"/>
    </location>
</feature>
<dbReference type="AlphaFoldDB" id="A0A1U7ZJM2"/>
<evidence type="ECO:0000256" key="2">
    <source>
        <dbReference type="SAM" id="MobiDB-lite"/>
    </source>
</evidence>
<feature type="compositionally biased region" description="Polar residues" evidence="2">
    <location>
        <begin position="464"/>
        <end position="480"/>
    </location>
</feature>
<feature type="compositionally biased region" description="Basic and acidic residues" evidence="2">
    <location>
        <begin position="22"/>
        <end position="34"/>
    </location>
</feature>
<dbReference type="GeneID" id="104593576"/>
<feature type="compositionally biased region" description="Low complexity" evidence="2">
    <location>
        <begin position="687"/>
        <end position="700"/>
    </location>
</feature>
<dbReference type="PANTHER" id="PTHR35766">
    <property type="entry name" value="OS08G0543600 PROTEIN"/>
    <property type="match status" value="1"/>
</dbReference>
<evidence type="ECO:0000313" key="5">
    <source>
        <dbReference type="RefSeq" id="XP_010251802.1"/>
    </source>
</evidence>
<evidence type="ECO:0000259" key="3">
    <source>
        <dbReference type="Pfam" id="PF24851"/>
    </source>
</evidence>
<dbReference type="PANTHER" id="PTHR35766:SF1">
    <property type="entry name" value="OS08G0543600 PROTEIN"/>
    <property type="match status" value="1"/>
</dbReference>
<feature type="coiled-coil region" evidence="1">
    <location>
        <begin position="126"/>
        <end position="258"/>
    </location>
</feature>
<feature type="domain" description="DUF7725" evidence="3">
    <location>
        <begin position="570"/>
        <end position="642"/>
    </location>
</feature>
<feature type="compositionally biased region" description="Basic and acidic residues" evidence="2">
    <location>
        <begin position="42"/>
        <end position="52"/>
    </location>
</feature>
<evidence type="ECO:0000256" key="1">
    <source>
        <dbReference type="SAM" id="Coils"/>
    </source>
</evidence>
<feature type="region of interest" description="Disordered" evidence="2">
    <location>
        <begin position="1"/>
        <end position="52"/>
    </location>
</feature>
<organism evidence="4 5">
    <name type="scientific">Nelumbo nucifera</name>
    <name type="common">Sacred lotus</name>
    <dbReference type="NCBI Taxonomy" id="4432"/>
    <lineage>
        <taxon>Eukaryota</taxon>
        <taxon>Viridiplantae</taxon>
        <taxon>Streptophyta</taxon>
        <taxon>Embryophyta</taxon>
        <taxon>Tracheophyta</taxon>
        <taxon>Spermatophyta</taxon>
        <taxon>Magnoliopsida</taxon>
        <taxon>Proteales</taxon>
        <taxon>Nelumbonaceae</taxon>
        <taxon>Nelumbo</taxon>
    </lineage>
</organism>
<accession>A0A1U7ZJM2</accession>
<dbReference type="Proteomes" id="UP000189703">
    <property type="component" value="Unplaced"/>
</dbReference>
<keyword evidence="4" id="KW-1185">Reference proteome</keyword>